<evidence type="ECO:0000313" key="6">
    <source>
        <dbReference type="EMBL" id="MBO3734982.1"/>
    </source>
</evidence>
<dbReference type="PANTHER" id="PTHR44688:SF25">
    <property type="entry name" value="HTH LUXR-TYPE DOMAIN-CONTAINING PROTEIN"/>
    <property type="match status" value="1"/>
</dbReference>
<sequence length="252" mass="27602">MLDRPPGQVWSEAVFNVALGIGGGHLRTELERILTRLDLVRTVTTHESPETAIHSAAGRSDPLGPALVFLVLDELRPAAVAMLAESDLRSVLLVTRTADVDLAQIARIPSAGILDAEDLSPYAVRDCLERIAIGELPIPARLAHRLLTSKTADTRRPPRLTPREREVVPLLVEGMSNKQIARRLEISQHGAKRLVGSIMAKLDSPNRTFAVTRILREGLHTSRAPREAHLDEEPLPPVAAPDPYVLECQHTT</sequence>
<comment type="caution">
    <text evidence="6">The sequence shown here is derived from an EMBL/GenBank/DDBJ whole genome shotgun (WGS) entry which is preliminary data.</text>
</comment>
<proteinExistence type="predicted"/>
<dbReference type="InterPro" id="IPR016032">
    <property type="entry name" value="Sig_transdc_resp-reg_C-effctor"/>
</dbReference>
<keyword evidence="2" id="KW-0238">DNA-binding</keyword>
<evidence type="ECO:0000313" key="7">
    <source>
        <dbReference type="Proteomes" id="UP000681341"/>
    </source>
</evidence>
<dbReference type="PRINTS" id="PR00038">
    <property type="entry name" value="HTHLUXR"/>
</dbReference>
<evidence type="ECO:0000256" key="4">
    <source>
        <dbReference type="SAM" id="MobiDB-lite"/>
    </source>
</evidence>
<dbReference type="PANTHER" id="PTHR44688">
    <property type="entry name" value="DNA-BINDING TRANSCRIPTIONAL ACTIVATOR DEVR_DOSR"/>
    <property type="match status" value="1"/>
</dbReference>
<protein>
    <submittedName>
        <fullName evidence="6">Response regulator transcription factor</fullName>
    </submittedName>
</protein>
<keyword evidence="1" id="KW-0805">Transcription regulation</keyword>
<dbReference type="CDD" id="cd06170">
    <property type="entry name" value="LuxR_C_like"/>
    <property type="match status" value="1"/>
</dbReference>
<organism evidence="6 7">
    <name type="scientific">Glycomyces niveus</name>
    <dbReference type="NCBI Taxonomy" id="2820287"/>
    <lineage>
        <taxon>Bacteria</taxon>
        <taxon>Bacillati</taxon>
        <taxon>Actinomycetota</taxon>
        <taxon>Actinomycetes</taxon>
        <taxon>Glycomycetales</taxon>
        <taxon>Glycomycetaceae</taxon>
        <taxon>Glycomyces</taxon>
    </lineage>
</organism>
<feature type="compositionally biased region" description="Basic and acidic residues" evidence="4">
    <location>
        <begin position="222"/>
        <end position="232"/>
    </location>
</feature>
<dbReference type="PROSITE" id="PS50043">
    <property type="entry name" value="HTH_LUXR_2"/>
    <property type="match status" value="1"/>
</dbReference>
<dbReference type="Pfam" id="PF00196">
    <property type="entry name" value="GerE"/>
    <property type="match status" value="1"/>
</dbReference>
<dbReference type="SMART" id="SM00421">
    <property type="entry name" value="HTH_LUXR"/>
    <property type="match status" value="1"/>
</dbReference>
<name>A0ABS3U869_9ACTN</name>
<dbReference type="RefSeq" id="WP_208498604.1">
    <property type="nucleotide sequence ID" value="NZ_JAGFNP010000012.1"/>
</dbReference>
<evidence type="ECO:0000256" key="3">
    <source>
        <dbReference type="ARBA" id="ARBA00023163"/>
    </source>
</evidence>
<evidence type="ECO:0000259" key="5">
    <source>
        <dbReference type="PROSITE" id="PS50043"/>
    </source>
</evidence>
<keyword evidence="3" id="KW-0804">Transcription</keyword>
<feature type="region of interest" description="Disordered" evidence="4">
    <location>
        <begin position="222"/>
        <end position="242"/>
    </location>
</feature>
<gene>
    <name evidence="6" type="ORF">J5V16_19305</name>
</gene>
<evidence type="ECO:0000256" key="2">
    <source>
        <dbReference type="ARBA" id="ARBA00023125"/>
    </source>
</evidence>
<dbReference type="EMBL" id="JAGFNP010000012">
    <property type="protein sequence ID" value="MBO3734982.1"/>
    <property type="molecule type" value="Genomic_DNA"/>
</dbReference>
<keyword evidence="7" id="KW-1185">Reference proteome</keyword>
<accession>A0ABS3U869</accession>
<reference evidence="6 7" key="1">
    <citation type="submission" date="2021-03" db="EMBL/GenBank/DDBJ databases">
        <title>Glycomyces sp. nov., a novel actinomycete isolated from soil.</title>
        <authorList>
            <person name="Yang X."/>
            <person name="Xu X."/>
        </authorList>
    </citation>
    <scope>NUCLEOTIDE SEQUENCE [LARGE SCALE GENOMIC DNA]</scope>
    <source>
        <strain evidence="6 7">NEAU-S30</strain>
    </source>
</reference>
<dbReference type="InterPro" id="IPR000792">
    <property type="entry name" value="Tscrpt_reg_LuxR_C"/>
</dbReference>
<dbReference type="InterPro" id="IPR036388">
    <property type="entry name" value="WH-like_DNA-bd_sf"/>
</dbReference>
<dbReference type="Proteomes" id="UP000681341">
    <property type="component" value="Unassembled WGS sequence"/>
</dbReference>
<dbReference type="Gene3D" id="1.10.10.10">
    <property type="entry name" value="Winged helix-like DNA-binding domain superfamily/Winged helix DNA-binding domain"/>
    <property type="match status" value="1"/>
</dbReference>
<evidence type="ECO:0000256" key="1">
    <source>
        <dbReference type="ARBA" id="ARBA00023015"/>
    </source>
</evidence>
<dbReference type="SUPFAM" id="SSF46894">
    <property type="entry name" value="C-terminal effector domain of the bipartite response regulators"/>
    <property type="match status" value="1"/>
</dbReference>
<feature type="domain" description="HTH luxR-type" evidence="5">
    <location>
        <begin position="153"/>
        <end position="218"/>
    </location>
</feature>